<accession>A0ACC7PH45</accession>
<keyword evidence="2" id="KW-1185">Reference proteome</keyword>
<proteinExistence type="predicted"/>
<gene>
    <name evidence="1" type="ORF">OOJ96_19805</name>
</gene>
<reference evidence="1" key="1">
    <citation type="submission" date="2022-11" db="EMBL/GenBank/DDBJ databases">
        <title>Draft genome sequences of strains of Pseudomonas imrae sp. nov.</title>
        <authorList>
            <person name="Salva Serra F."/>
            <person name="Nimje P."/>
            <person name="Moore E.R.B."/>
            <person name="Marathe N.P."/>
        </authorList>
    </citation>
    <scope>NUCLEOTIDE SEQUENCE</scope>
    <source>
        <strain evidence="1">15FMM2</strain>
    </source>
</reference>
<name>A0ACC7PH45_9PSED</name>
<organism evidence="1 2">
    <name type="scientific">Pseudomonas imrae</name>
    <dbReference type="NCBI Taxonomy" id="2992837"/>
    <lineage>
        <taxon>Bacteria</taxon>
        <taxon>Pseudomonadati</taxon>
        <taxon>Pseudomonadota</taxon>
        <taxon>Gammaproteobacteria</taxon>
        <taxon>Pseudomonadales</taxon>
        <taxon>Pseudomonadaceae</taxon>
        <taxon>Pseudomonas</taxon>
    </lineage>
</organism>
<protein>
    <submittedName>
        <fullName evidence="1">Type VI secretion system contractile sheath small subunit</fullName>
    </submittedName>
</protein>
<sequence>MSDEQTPASVFPMPVSSERVNVGYIPVPPLDRLMELRDALVALKGPLANDPLVRENVHKLLVNAENQERVLGKVSTPVAQLTRLGD</sequence>
<evidence type="ECO:0000313" key="2">
    <source>
        <dbReference type="Proteomes" id="UP001637618"/>
    </source>
</evidence>
<dbReference type="EMBL" id="JAPEQY010000016">
    <property type="protein sequence ID" value="MFO2479653.1"/>
    <property type="molecule type" value="Genomic_DNA"/>
</dbReference>
<evidence type="ECO:0000313" key="1">
    <source>
        <dbReference type="EMBL" id="MFO2479653.1"/>
    </source>
</evidence>
<dbReference type="Proteomes" id="UP001637618">
    <property type="component" value="Unassembled WGS sequence"/>
</dbReference>
<comment type="caution">
    <text evidence="1">The sequence shown here is derived from an EMBL/GenBank/DDBJ whole genome shotgun (WGS) entry which is preliminary data.</text>
</comment>